<dbReference type="Gramene" id="Manes.05G101200.1.v8.1">
    <property type="protein sequence ID" value="Manes.05G101200.1.v8.1.CDS"/>
    <property type="gene ID" value="Manes.05G101200.v8.1"/>
</dbReference>
<feature type="transmembrane region" description="Helical" evidence="2">
    <location>
        <begin position="33"/>
        <end position="53"/>
    </location>
</feature>
<dbReference type="EMBL" id="CM004391">
    <property type="protein sequence ID" value="OAY50008.1"/>
    <property type="molecule type" value="Genomic_DNA"/>
</dbReference>
<dbReference type="InterPro" id="IPR012870">
    <property type="entry name" value="DUF1666"/>
</dbReference>
<comment type="caution">
    <text evidence="3">The sequence shown here is derived from an EMBL/GenBank/DDBJ whole genome shotgun (WGS) entry which is preliminary data.</text>
</comment>
<evidence type="ECO:0000256" key="2">
    <source>
        <dbReference type="SAM" id="Phobius"/>
    </source>
</evidence>
<dbReference type="AlphaFoldDB" id="A0A2C9VUZ3"/>
<evidence type="ECO:0000313" key="3">
    <source>
        <dbReference type="EMBL" id="OAY50008.1"/>
    </source>
</evidence>
<sequence length="803" mass="93051">MGTGFLYSIKNRFGFVNITGLVNEFVYHNMYRFFTFFWGYVCSYTVYLLELFFRHIFRFEKGKFLDKFESDSDEVYHQTEDDRFGSICSSDSEMDKSDEEGENSVIMESALSASTNKYEFLSGKGIRGFVEEPRTLSFTVHELSLDSNNDAIVNPPIFGTGRFPDDEFQGVGLIAEVADKEDESAAFVKSFAIDEASEGKQEGERLMMEKNSKDETLISDDGVTVDRGFRDHELDAEETENSVTSSVIEEGLEKQEPETSTEENISDNQEMGGLDHSPENSVNRTAGGVFESESLIFMDEEKMEHSREAEEISIEGVEPQSCMLMDEEMTEQNRETEAVLMREQSMDSDDEYIELKPQKQNSILDEEILSTEDLSNIDDREEEQELVHEKAEPKFEESIFQEHKASDSHVQSDLDYMFEHQDIIEQLKLELKLARTGGLPTILEESESEELETPKTEQELKPMKIEDQKFERKDLLEGIQKVYKSYLDKMRKLDILNFQTMHVLGLLQMKDTVQFQTARKSSVPAVISLLSQNLWSCKGTAVVDPMKKVISDIYSDFETIYVGQLCLSWEILQWQYWKAKELQNYDSQESHQYNQVAGEFQLFQVLIQRFLENEQFQGPRVQNYVKSRCVLRSLLQVPLVKDDSFKDKGKTGDNNEDAITSQMLIEAIEQSMQVFWEFLRADKDESSVFLQSHQQSHLNLQDLVDSELLTDIRTDCQKKDKKLKDILRIGNCIVKRFKRQQDDRVNHIQKLVRAQVELKLVSRVLSMPKLTRDQLIWCHEKLLKINFCNRKVFVESSFLLFPC</sequence>
<proteinExistence type="predicted"/>
<gene>
    <name evidence="3" type="ORF">MANES_05G101200v8</name>
</gene>
<keyword evidence="2" id="KW-1133">Transmembrane helix</keyword>
<dbReference type="Proteomes" id="UP000091857">
    <property type="component" value="Chromosome 5"/>
</dbReference>
<reference evidence="4" key="1">
    <citation type="journal article" date="2016" name="Nat. Biotechnol.">
        <title>Sequencing wild and cultivated cassava and related species reveals extensive interspecific hybridization and genetic diversity.</title>
        <authorList>
            <person name="Bredeson J.V."/>
            <person name="Lyons J.B."/>
            <person name="Prochnik S.E."/>
            <person name="Wu G.A."/>
            <person name="Ha C.M."/>
            <person name="Edsinger-Gonzales E."/>
            <person name="Grimwood J."/>
            <person name="Schmutz J."/>
            <person name="Rabbi I.Y."/>
            <person name="Egesi C."/>
            <person name="Nauluvula P."/>
            <person name="Lebot V."/>
            <person name="Ndunguru J."/>
            <person name="Mkamilo G."/>
            <person name="Bart R.S."/>
            <person name="Setter T.L."/>
            <person name="Gleadow R.M."/>
            <person name="Kulakow P."/>
            <person name="Ferguson M.E."/>
            <person name="Rounsley S."/>
            <person name="Rokhsar D.S."/>
        </authorList>
    </citation>
    <scope>NUCLEOTIDE SEQUENCE [LARGE SCALE GENOMIC DNA]</scope>
    <source>
        <strain evidence="4">cv. AM560-2</strain>
    </source>
</reference>
<protein>
    <submittedName>
        <fullName evidence="3">Uncharacterized protein</fullName>
    </submittedName>
</protein>
<keyword evidence="4" id="KW-1185">Reference proteome</keyword>
<accession>A0A2C9VUZ3</accession>
<evidence type="ECO:0000313" key="4">
    <source>
        <dbReference type="Proteomes" id="UP000091857"/>
    </source>
</evidence>
<keyword evidence="2" id="KW-0812">Transmembrane</keyword>
<dbReference type="PANTHER" id="PTHR46741:SF4">
    <property type="entry name" value="FINGER FYVE DOMAIN PROTEIN, PUTATIVE (DUF1666)-RELATED"/>
    <property type="match status" value="1"/>
</dbReference>
<evidence type="ECO:0000256" key="1">
    <source>
        <dbReference type="SAM" id="MobiDB-lite"/>
    </source>
</evidence>
<name>A0A2C9VUZ3_MANES</name>
<feature type="region of interest" description="Disordered" evidence="1">
    <location>
        <begin position="232"/>
        <end position="286"/>
    </location>
</feature>
<dbReference type="PANTHER" id="PTHR46741">
    <property type="entry name" value="OS09G0413600 PROTEIN"/>
    <property type="match status" value="1"/>
</dbReference>
<keyword evidence="2" id="KW-0472">Membrane</keyword>
<dbReference type="Pfam" id="PF07891">
    <property type="entry name" value="DUF1666"/>
    <property type="match status" value="1"/>
</dbReference>
<dbReference type="OrthoDB" id="772197at2759"/>
<organism evidence="3 4">
    <name type="scientific">Manihot esculenta</name>
    <name type="common">Cassava</name>
    <name type="synonym">Jatropha manihot</name>
    <dbReference type="NCBI Taxonomy" id="3983"/>
    <lineage>
        <taxon>Eukaryota</taxon>
        <taxon>Viridiplantae</taxon>
        <taxon>Streptophyta</taxon>
        <taxon>Embryophyta</taxon>
        <taxon>Tracheophyta</taxon>
        <taxon>Spermatophyta</taxon>
        <taxon>Magnoliopsida</taxon>
        <taxon>eudicotyledons</taxon>
        <taxon>Gunneridae</taxon>
        <taxon>Pentapetalae</taxon>
        <taxon>rosids</taxon>
        <taxon>fabids</taxon>
        <taxon>Malpighiales</taxon>
        <taxon>Euphorbiaceae</taxon>
        <taxon>Crotonoideae</taxon>
        <taxon>Manihoteae</taxon>
        <taxon>Manihot</taxon>
    </lineage>
</organism>
<dbReference type="STRING" id="3983.A0A2C9VUZ3"/>